<sequence length="143" mass="17132">MTKGQFVKGYETFTDKVSANHEDYSKADWKAKDDQMDNFVDQCYPKHESNLTDEEKKTFWIKYFKYKYDRHGRNVLKAIELDVKKFEIEMDQAMEDLFDDPDEDLEQIFKEVYGDDIEKALDDFQKGINDISNKIKEWLEEGK</sequence>
<proteinExistence type="predicted"/>
<protein>
    <recommendedName>
        <fullName evidence="1">DUF6565 domain-containing protein</fullName>
    </recommendedName>
</protein>
<dbReference type="AlphaFoldDB" id="A0AA37WFA5"/>
<accession>A0AA37WFA5</accession>
<organism evidence="2 3">
    <name type="scientific">Portibacter lacus</name>
    <dbReference type="NCBI Taxonomy" id="1099794"/>
    <lineage>
        <taxon>Bacteria</taxon>
        <taxon>Pseudomonadati</taxon>
        <taxon>Bacteroidota</taxon>
        <taxon>Saprospiria</taxon>
        <taxon>Saprospirales</taxon>
        <taxon>Haliscomenobacteraceae</taxon>
        <taxon>Portibacter</taxon>
    </lineage>
</organism>
<reference evidence="2" key="2">
    <citation type="submission" date="2023-01" db="EMBL/GenBank/DDBJ databases">
        <title>Draft genome sequence of Portibacter lacus strain NBRC 108769.</title>
        <authorList>
            <person name="Sun Q."/>
            <person name="Mori K."/>
        </authorList>
    </citation>
    <scope>NUCLEOTIDE SEQUENCE</scope>
    <source>
        <strain evidence="2">NBRC 108769</strain>
    </source>
</reference>
<keyword evidence="3" id="KW-1185">Reference proteome</keyword>
<evidence type="ECO:0000259" key="1">
    <source>
        <dbReference type="Pfam" id="PF20203"/>
    </source>
</evidence>
<dbReference type="Pfam" id="PF20203">
    <property type="entry name" value="DUF6565"/>
    <property type="match status" value="1"/>
</dbReference>
<dbReference type="Proteomes" id="UP001156666">
    <property type="component" value="Unassembled WGS sequence"/>
</dbReference>
<dbReference type="EMBL" id="BSOH01000021">
    <property type="protein sequence ID" value="GLR18628.1"/>
    <property type="molecule type" value="Genomic_DNA"/>
</dbReference>
<name>A0AA37WFA5_9BACT</name>
<comment type="caution">
    <text evidence="2">The sequence shown here is derived from an EMBL/GenBank/DDBJ whole genome shotgun (WGS) entry which is preliminary data.</text>
</comment>
<reference evidence="2" key="1">
    <citation type="journal article" date="2014" name="Int. J. Syst. Evol. Microbiol.">
        <title>Complete genome sequence of Corynebacterium casei LMG S-19264T (=DSM 44701T), isolated from a smear-ripened cheese.</title>
        <authorList>
            <consortium name="US DOE Joint Genome Institute (JGI-PGF)"/>
            <person name="Walter F."/>
            <person name="Albersmeier A."/>
            <person name="Kalinowski J."/>
            <person name="Ruckert C."/>
        </authorList>
    </citation>
    <scope>NUCLEOTIDE SEQUENCE</scope>
    <source>
        <strain evidence="2">NBRC 108769</strain>
    </source>
</reference>
<dbReference type="InterPro" id="IPR046695">
    <property type="entry name" value="DUF6565"/>
</dbReference>
<evidence type="ECO:0000313" key="3">
    <source>
        <dbReference type="Proteomes" id="UP001156666"/>
    </source>
</evidence>
<gene>
    <name evidence="2" type="ORF">GCM10007940_32440</name>
</gene>
<feature type="domain" description="DUF6565" evidence="1">
    <location>
        <begin position="17"/>
        <end position="98"/>
    </location>
</feature>
<evidence type="ECO:0000313" key="2">
    <source>
        <dbReference type="EMBL" id="GLR18628.1"/>
    </source>
</evidence>